<evidence type="ECO:0000256" key="6">
    <source>
        <dbReference type="ARBA" id="ARBA00022843"/>
    </source>
</evidence>
<dbReference type="GO" id="GO:0075521">
    <property type="term" value="P:microtubule-dependent intracellular transport of viral material towards nucleus"/>
    <property type="evidence" value="ECO:0007669"/>
    <property type="project" value="UniProtKB-KW"/>
</dbReference>
<evidence type="ECO:0000256" key="9">
    <source>
        <dbReference type="ARBA" id="ARBA00022950"/>
    </source>
</evidence>
<evidence type="ECO:0000256" key="1">
    <source>
        <dbReference type="ARBA" id="ARBA00022561"/>
    </source>
</evidence>
<evidence type="ECO:0000313" key="17">
    <source>
        <dbReference type="Proteomes" id="UP000009247"/>
    </source>
</evidence>
<evidence type="ECO:0000313" key="16">
    <source>
        <dbReference type="EMBL" id="AAF86931.1"/>
    </source>
</evidence>
<evidence type="ECO:0000256" key="13">
    <source>
        <dbReference type="ARBA" id="ARBA00023157"/>
    </source>
</evidence>
<keyword evidence="7" id="KW-0946">Virion</keyword>
<keyword evidence="2" id="KW-1048">Host nucleus</keyword>
<keyword evidence="1" id="KW-0167">Capsid protein</keyword>
<keyword evidence="6" id="KW-0832">Ubl conjugation</keyword>
<reference evidence="16 17" key="1">
    <citation type="journal article" date="2000" name="J. Gen. Virol.">
        <title>DNA sequence of frog adenovirus.</title>
        <authorList>
            <person name="Davison A.J."/>
            <person name="Wright K.M."/>
            <person name="Harrach B."/>
        </authorList>
    </citation>
    <scope>NUCLEOTIDE SEQUENCE [LARGE SCALE GENOMIC DNA]</scope>
    <source>
        <strain evidence="17">ATCC VR-896</strain>
    </source>
</reference>
<dbReference type="GO" id="GO:0039664">
    <property type="term" value="P:lysis of host organelle involved in viral entry into host cell"/>
    <property type="evidence" value="ECO:0007669"/>
    <property type="project" value="UniProtKB-KW"/>
</dbReference>
<keyword evidence="4" id="KW-1162">Viral penetration into host cytoplasm</keyword>
<evidence type="ECO:0000256" key="11">
    <source>
        <dbReference type="ARBA" id="ARBA00023099"/>
    </source>
</evidence>
<keyword evidence="13" id="KW-1015">Disulfide bond</keyword>
<dbReference type="OrthoDB" id="13512at10239"/>
<dbReference type="Pfam" id="PF02993">
    <property type="entry name" value="MCPVI"/>
    <property type="match status" value="1"/>
</dbReference>
<evidence type="ECO:0000256" key="7">
    <source>
        <dbReference type="ARBA" id="ARBA00022844"/>
    </source>
</evidence>
<accession>Q9IIH6</accession>
<keyword evidence="15" id="KW-1160">Virus entry into host cell</keyword>
<dbReference type="InterPro" id="IPR004243">
    <property type="entry name" value="McpVI"/>
</dbReference>
<name>Q9IIH6_ADEF1</name>
<dbReference type="EMBL" id="AF224336">
    <property type="protein sequence ID" value="AAF86931.1"/>
    <property type="molecule type" value="Genomic_DNA"/>
</dbReference>
<evidence type="ECO:0000256" key="3">
    <source>
        <dbReference type="ARBA" id="ARBA00022581"/>
    </source>
</evidence>
<organismHost>
    <name type="scientific">Lithobates pipiens</name>
    <name type="common">Northern leopard frog</name>
    <name type="synonym">Rana pipiens</name>
    <dbReference type="NCBI Taxonomy" id="8404"/>
</organismHost>
<evidence type="ECO:0000256" key="10">
    <source>
        <dbReference type="ARBA" id="ARBA00022952"/>
    </source>
</evidence>
<sequence>MYSMLAPHMGQTTFSGYDIGTSELRGGKINWGALGSSISNAFKTTGRFIGSAANKFAKSKAFADIKQGLNDSGIARNVAALAGETLNNLVDIGRTRLQQDLDDLREKALKKEALSPDKMIELLMRYQDSVSPAPLPALPSPSPQIVELESEPPLPAVSVPALPSTSKRPLEVEEMQVQSFVPSRKRFRGTGVNSAWRQKLNEIVGSGVNYSTLSRCY</sequence>
<evidence type="ECO:0000256" key="4">
    <source>
        <dbReference type="ARBA" id="ARBA00022595"/>
    </source>
</evidence>
<keyword evidence="12" id="KW-1176">Cytoplasmic inwards viral transport</keyword>
<keyword evidence="5" id="KW-1188">Viral release from host cell</keyword>
<keyword evidence="11" id="KW-1174">Viral penetration via lysis of host organellar membrane</keyword>
<evidence type="ECO:0000256" key="15">
    <source>
        <dbReference type="ARBA" id="ARBA00023296"/>
    </source>
</evidence>
<keyword evidence="14" id="KW-1035">Host cytoplasm</keyword>
<dbReference type="RefSeq" id="NP_062442.1">
    <property type="nucleotide sequence ID" value="NC_002501.1"/>
</dbReference>
<protein>
    <submittedName>
        <fullName evidence="16">PVI</fullName>
    </submittedName>
</protein>
<evidence type="ECO:0000256" key="14">
    <source>
        <dbReference type="ARBA" id="ARBA00023200"/>
    </source>
</evidence>
<dbReference type="GO" id="GO:0019028">
    <property type="term" value="C:viral capsid"/>
    <property type="evidence" value="ECO:0007669"/>
    <property type="project" value="UniProtKB-KW"/>
</dbReference>
<dbReference type="GeneID" id="1732699"/>
<dbReference type="KEGG" id="vg:1732699"/>
<dbReference type="Proteomes" id="UP000009247">
    <property type="component" value="Segment"/>
</dbReference>
<organism evidence="16 17">
    <name type="scientific">Frog adenovirus 1 (strain ATCC VR-896)</name>
    <name type="common">FrAdV-1</name>
    <dbReference type="NCBI Taxonomy" id="114102"/>
    <lineage>
        <taxon>Viruses</taxon>
        <taxon>Varidnaviria</taxon>
        <taxon>Bamfordvirae</taxon>
        <taxon>Preplasmiviricota</taxon>
        <taxon>Polisuviricotina</taxon>
        <taxon>Pharingeaviricetes</taxon>
        <taxon>Rowavirales</taxon>
        <taxon>Adenoviridae</taxon>
        <taxon>Siadenovirus</taxon>
        <taxon>Siadenovirus ranae</taxon>
        <taxon>Frog adenovirus</taxon>
    </lineage>
</organism>
<keyword evidence="17" id="KW-1185">Reference proteome</keyword>
<evidence type="ECO:0000256" key="12">
    <source>
        <dbReference type="ARBA" id="ARBA00023120"/>
    </source>
</evidence>
<keyword evidence="8" id="KW-0426">Late protein</keyword>
<evidence type="ECO:0000256" key="2">
    <source>
        <dbReference type="ARBA" id="ARBA00022562"/>
    </source>
</evidence>
<keyword evidence="3" id="KW-0945">Host-virus interaction</keyword>
<dbReference type="GO" id="GO:0043657">
    <property type="term" value="C:host cell"/>
    <property type="evidence" value="ECO:0007669"/>
    <property type="project" value="GOC"/>
</dbReference>
<keyword evidence="10" id="KW-1177">Microtubular inwards viral transport</keyword>
<proteinExistence type="predicted"/>
<keyword evidence="9" id="KW-0118">Viral capsid assembly</keyword>
<evidence type="ECO:0000256" key="8">
    <source>
        <dbReference type="ARBA" id="ARBA00022921"/>
    </source>
</evidence>
<evidence type="ECO:0000256" key="5">
    <source>
        <dbReference type="ARBA" id="ARBA00022612"/>
    </source>
</evidence>